<dbReference type="GO" id="GO:0004519">
    <property type="term" value="F:endonuclease activity"/>
    <property type="evidence" value="ECO:0007669"/>
    <property type="project" value="UniProtKB-KW"/>
</dbReference>
<dbReference type="Pfam" id="PF00488">
    <property type="entry name" value="MutS_V"/>
    <property type="match status" value="1"/>
</dbReference>
<dbReference type="GO" id="GO:0016887">
    <property type="term" value="F:ATP hydrolysis activity"/>
    <property type="evidence" value="ECO:0007669"/>
    <property type="project" value="InterPro"/>
</dbReference>
<gene>
    <name evidence="7" type="primary">mutS2</name>
    <name evidence="7" type="ORF">CRYO30217_01475</name>
</gene>
<dbReference type="InterPro" id="IPR000432">
    <property type="entry name" value="DNA_mismatch_repair_MutS_C"/>
</dbReference>
<feature type="coiled-coil region" evidence="4">
    <location>
        <begin position="552"/>
        <end position="579"/>
    </location>
</feature>
<dbReference type="GO" id="GO:0005524">
    <property type="term" value="F:ATP binding"/>
    <property type="evidence" value="ECO:0007669"/>
    <property type="project" value="UniProtKB-KW"/>
</dbReference>
<proteinExistence type="predicted"/>
<dbReference type="EMBL" id="OU015584">
    <property type="protein sequence ID" value="CAG5080901.1"/>
    <property type="molecule type" value="Genomic_DNA"/>
</dbReference>
<protein>
    <submittedName>
        <fullName evidence="7">Endonuclease MutS2</fullName>
        <ecNumber evidence="7">3.1.-.-</ecNumber>
    </submittedName>
</protein>
<dbReference type="InterPro" id="IPR045076">
    <property type="entry name" value="MutS"/>
</dbReference>
<dbReference type="EC" id="3.1.-.-" evidence="7"/>
<dbReference type="AlphaFoldDB" id="A0A916NRC9"/>
<dbReference type="GO" id="GO:0030983">
    <property type="term" value="F:mismatched DNA binding"/>
    <property type="evidence" value="ECO:0007669"/>
    <property type="project" value="InterPro"/>
</dbReference>
<keyword evidence="7" id="KW-0378">Hydrolase</keyword>
<dbReference type="InterPro" id="IPR005747">
    <property type="entry name" value="MutS2"/>
</dbReference>
<keyword evidence="8" id="KW-1185">Reference proteome</keyword>
<keyword evidence="1" id="KW-0547">Nucleotide-binding</keyword>
<evidence type="ECO:0000313" key="7">
    <source>
        <dbReference type="EMBL" id="CAG5080901.1"/>
    </source>
</evidence>
<dbReference type="InterPro" id="IPR027417">
    <property type="entry name" value="P-loop_NTPase"/>
</dbReference>
<reference evidence="7" key="1">
    <citation type="submission" date="2021-04" db="EMBL/GenBank/DDBJ databases">
        <authorList>
            <person name="Rodrigo-Torres L."/>
            <person name="Arahal R. D."/>
            <person name="Lucena T."/>
        </authorList>
    </citation>
    <scope>NUCLEOTIDE SEQUENCE</scope>
    <source>
        <strain evidence="7">AS29M-1</strain>
    </source>
</reference>
<dbReference type="Gene3D" id="3.40.50.300">
    <property type="entry name" value="P-loop containing nucleotide triphosphate hydrolases"/>
    <property type="match status" value="1"/>
</dbReference>
<keyword evidence="4" id="KW-0175">Coiled coil</keyword>
<dbReference type="InterPro" id="IPR007696">
    <property type="entry name" value="DNA_mismatch_repair_MutS_core"/>
</dbReference>
<feature type="domain" description="DNA mismatch repair proteins mutS family" evidence="6">
    <location>
        <begin position="418"/>
        <end position="434"/>
    </location>
</feature>
<dbReference type="SMART" id="SM00534">
    <property type="entry name" value="MUTSac"/>
    <property type="match status" value="1"/>
</dbReference>
<dbReference type="SUPFAM" id="SSF52540">
    <property type="entry name" value="P-loop containing nucleoside triphosphate hydrolases"/>
    <property type="match status" value="1"/>
</dbReference>
<sequence length="722" mass="82378">MNKPLIDKQSLNELQFDEVGELLAGYCKSDKAQQICANLSPFENEESLREEFNLLKEIKTIYDDEVYFPHPYFKDIKGAIKLLNVANGVLILNELLKVYRLCLGTKELVDFSIHNQSAFPAVFEACSHIEGIDEVIKPIADKLNAKNQIKDNATKKLAGIRSKLKSNREQINRNFDRLLKKYKKDEVLGDIEEVFLEEKRLLSVLSQHKKKVPGRVLDSSGGGALSYIEPFENQELNKEQEKLRYAERDEIFQILKELTEFLRSKKYYLSAYQRLLVRFDLLNAKIVFAKSYNGVLPRFGKDKWFWKDAVHPLLYLKNQPQNIPTIGQEISMDEETRFLVISGPNAGGKSITLKTAGLLQVMFQFGFLVPVNDISEFKWFNYIGSDIGDNQSIENQLSTYSYRIRRMKQFLKNSNPNALLLLDEFGSGSDPELGGALAEVFYERLYAMGTYAVITTHYNNIKILTANLPQAINGCMLFDTKALQPTYHLSIGQPGSSFTFEVAKNNGISNEIIDEAKERVSLGKIKLDELSVGLQKEKSKLEKVSAGHLKSKAKSDHLIQEYENKLLRLKKQAAKQADYFEQQNKFISLGKKVYDLIKKYKHHKTVKKLGEEVTKLVAMEKSKVLSKEKPVEFKNNLKQPDLPKLKNKISAPPKKTEKKKVSEMKEEVEEPADKVTFEVGNRVVHKSSRNRGVIQSIKGKEAEVLIGNFMVKVKLKDLEKGL</sequence>
<dbReference type="GO" id="GO:0006298">
    <property type="term" value="P:mismatch repair"/>
    <property type="evidence" value="ECO:0007669"/>
    <property type="project" value="InterPro"/>
</dbReference>
<evidence type="ECO:0000259" key="6">
    <source>
        <dbReference type="PROSITE" id="PS00486"/>
    </source>
</evidence>
<dbReference type="SUPFAM" id="SSF48334">
    <property type="entry name" value="DNA repair protein MutS, domain III"/>
    <property type="match status" value="1"/>
</dbReference>
<evidence type="ECO:0000256" key="1">
    <source>
        <dbReference type="ARBA" id="ARBA00022741"/>
    </source>
</evidence>
<dbReference type="GO" id="GO:0045910">
    <property type="term" value="P:negative regulation of DNA recombination"/>
    <property type="evidence" value="ECO:0007669"/>
    <property type="project" value="InterPro"/>
</dbReference>
<keyword evidence="3" id="KW-0238">DNA-binding</keyword>
<feature type="region of interest" description="Disordered" evidence="5">
    <location>
        <begin position="638"/>
        <end position="667"/>
    </location>
</feature>
<keyword evidence="7" id="KW-0255">Endonuclease</keyword>
<dbReference type="InterPro" id="IPR036187">
    <property type="entry name" value="DNA_mismatch_repair_MutS_sf"/>
</dbReference>
<dbReference type="PIRSF" id="PIRSF005814">
    <property type="entry name" value="MutS_YshD"/>
    <property type="match status" value="1"/>
</dbReference>
<evidence type="ECO:0000256" key="4">
    <source>
        <dbReference type="SAM" id="Coils"/>
    </source>
</evidence>
<evidence type="ECO:0000256" key="2">
    <source>
        <dbReference type="ARBA" id="ARBA00022840"/>
    </source>
</evidence>
<dbReference type="Proteomes" id="UP000683507">
    <property type="component" value="Chromosome"/>
</dbReference>
<dbReference type="SMART" id="SM00533">
    <property type="entry name" value="MUTSd"/>
    <property type="match status" value="1"/>
</dbReference>
<keyword evidence="7" id="KW-0540">Nuclease</keyword>
<evidence type="ECO:0000256" key="5">
    <source>
        <dbReference type="SAM" id="MobiDB-lite"/>
    </source>
</evidence>
<name>A0A916NRC9_9FLAO</name>
<dbReference type="KEGG" id="ptan:CRYO30217_01475"/>
<accession>A0A916NRC9</accession>
<dbReference type="GO" id="GO:0140664">
    <property type="term" value="F:ATP-dependent DNA damage sensor activity"/>
    <property type="evidence" value="ECO:0007669"/>
    <property type="project" value="InterPro"/>
</dbReference>
<keyword evidence="2" id="KW-0067">ATP-binding</keyword>
<organism evidence="7 8">
    <name type="scientific">Parvicella tangerina</name>
    <dbReference type="NCBI Taxonomy" id="2829795"/>
    <lineage>
        <taxon>Bacteria</taxon>
        <taxon>Pseudomonadati</taxon>
        <taxon>Bacteroidota</taxon>
        <taxon>Flavobacteriia</taxon>
        <taxon>Flavobacteriales</taxon>
        <taxon>Parvicellaceae</taxon>
        <taxon>Parvicella</taxon>
    </lineage>
</organism>
<evidence type="ECO:0000313" key="8">
    <source>
        <dbReference type="Proteomes" id="UP000683507"/>
    </source>
</evidence>
<dbReference type="PANTHER" id="PTHR48466:SF2">
    <property type="entry name" value="OS10G0509000 PROTEIN"/>
    <property type="match status" value="1"/>
</dbReference>
<dbReference type="PROSITE" id="PS00486">
    <property type="entry name" value="DNA_MISMATCH_REPAIR_2"/>
    <property type="match status" value="1"/>
</dbReference>
<dbReference type="RefSeq" id="WP_258541675.1">
    <property type="nucleotide sequence ID" value="NZ_OU015584.1"/>
</dbReference>
<evidence type="ECO:0000256" key="3">
    <source>
        <dbReference type="ARBA" id="ARBA00023125"/>
    </source>
</evidence>
<dbReference type="NCBIfam" id="TIGR01069">
    <property type="entry name" value="mutS2"/>
    <property type="match status" value="1"/>
</dbReference>
<dbReference type="PANTHER" id="PTHR48466">
    <property type="entry name" value="OS10G0509000 PROTEIN-RELATED"/>
    <property type="match status" value="1"/>
</dbReference>